<accession>A0A8J6NQ01</accession>
<feature type="signal peptide" evidence="2">
    <location>
        <begin position="1"/>
        <end position="22"/>
    </location>
</feature>
<dbReference type="SUPFAM" id="SSF82171">
    <property type="entry name" value="DPP6 N-terminal domain-like"/>
    <property type="match status" value="1"/>
</dbReference>
<sequence length="439" mass="48154">MKRKILLIGLLLLLSLACGVFAEVTPTPEIDQEDLVATIVAATMASPNESIAIEPSPGDSTSTELPPAETENETTGLRIAYIRDGNIWLWTEGFGTRQLTNMEDAGNVKISDDGRLIAFTRQGELWAISSDGGTPLHLVKQAYLASVARNTDYVGKTLMDSYEFIPGTHALFFDMYMETESYPYPFGGLHRVDADAPAPFQVLQEGQSGVRYYSQDKQWVALSQPSHIAVMSVDGVEYRTAFDFDPISTYSEWSFQPEVIWKSSSDGFYLALPAADFLSNPSDPGRFWYVGLDGVSAQLAIIQASPVWTAIPQISPDGSRVLYIKEVGDGREIRIVDASTADTVFIASADADVGIIGWADNDHFGFWYSDIGKPWYASVSGHSQQDLTDVYPTLGSSIRWLKDGRLIFKALKELRLTAPGGPSLVVDAPLDFVDFDVAE</sequence>
<comment type="caution">
    <text evidence="3">The sequence shown here is derived from an EMBL/GenBank/DDBJ whole genome shotgun (WGS) entry which is preliminary data.</text>
</comment>
<feature type="chain" id="PRO_5035151281" description="WD40 repeat domain-containing protein" evidence="2">
    <location>
        <begin position="23"/>
        <end position="439"/>
    </location>
</feature>
<gene>
    <name evidence="3" type="ORF">H8E29_14660</name>
</gene>
<evidence type="ECO:0000313" key="4">
    <source>
        <dbReference type="Proteomes" id="UP000614469"/>
    </source>
</evidence>
<keyword evidence="2" id="KW-0732">Signal</keyword>
<dbReference type="Proteomes" id="UP000614469">
    <property type="component" value="Unassembled WGS sequence"/>
</dbReference>
<dbReference type="EMBL" id="JACNJN010000168">
    <property type="protein sequence ID" value="MBC8336502.1"/>
    <property type="molecule type" value="Genomic_DNA"/>
</dbReference>
<organism evidence="3 4">
    <name type="scientific">Candidatus Desulfolinea nitratireducens</name>
    <dbReference type="NCBI Taxonomy" id="2841698"/>
    <lineage>
        <taxon>Bacteria</taxon>
        <taxon>Bacillati</taxon>
        <taxon>Chloroflexota</taxon>
        <taxon>Anaerolineae</taxon>
        <taxon>Anaerolineales</taxon>
        <taxon>Anaerolineales incertae sedis</taxon>
        <taxon>Candidatus Desulfolinea</taxon>
    </lineage>
</organism>
<dbReference type="PROSITE" id="PS51257">
    <property type="entry name" value="PROKAR_LIPOPROTEIN"/>
    <property type="match status" value="1"/>
</dbReference>
<evidence type="ECO:0000256" key="2">
    <source>
        <dbReference type="SAM" id="SignalP"/>
    </source>
</evidence>
<dbReference type="AlphaFoldDB" id="A0A8J6NQ01"/>
<feature type="region of interest" description="Disordered" evidence="1">
    <location>
        <begin position="50"/>
        <end position="72"/>
    </location>
</feature>
<evidence type="ECO:0000256" key="1">
    <source>
        <dbReference type="SAM" id="MobiDB-lite"/>
    </source>
</evidence>
<dbReference type="Gene3D" id="2.140.10.30">
    <property type="entry name" value="Dipeptidylpeptidase IV, N-terminal domain"/>
    <property type="match status" value="1"/>
</dbReference>
<name>A0A8J6NQ01_9CHLR</name>
<evidence type="ECO:0008006" key="5">
    <source>
        <dbReference type="Google" id="ProtNLM"/>
    </source>
</evidence>
<proteinExistence type="predicted"/>
<protein>
    <recommendedName>
        <fullName evidence="5">WD40 repeat domain-containing protein</fullName>
    </recommendedName>
</protein>
<reference evidence="3 4" key="1">
    <citation type="submission" date="2020-08" db="EMBL/GenBank/DDBJ databases">
        <title>Bridging the membrane lipid divide: bacteria of the FCB group superphylum have the potential to synthesize archaeal ether lipids.</title>
        <authorList>
            <person name="Villanueva L."/>
            <person name="Von Meijenfeldt F.A.B."/>
            <person name="Westbye A.B."/>
            <person name="Yadav S."/>
            <person name="Hopmans E.C."/>
            <person name="Dutilh B.E."/>
            <person name="Sinninghe Damste J.S."/>
        </authorList>
    </citation>
    <scope>NUCLEOTIDE SEQUENCE [LARGE SCALE GENOMIC DNA]</scope>
    <source>
        <strain evidence="3">NIOZ-UU36</strain>
    </source>
</reference>
<evidence type="ECO:0000313" key="3">
    <source>
        <dbReference type="EMBL" id="MBC8336502.1"/>
    </source>
</evidence>